<organism evidence="2 3">
    <name type="scientific">Lentinula raphanica</name>
    <dbReference type="NCBI Taxonomy" id="153919"/>
    <lineage>
        <taxon>Eukaryota</taxon>
        <taxon>Fungi</taxon>
        <taxon>Dikarya</taxon>
        <taxon>Basidiomycota</taxon>
        <taxon>Agaricomycotina</taxon>
        <taxon>Agaricomycetes</taxon>
        <taxon>Agaricomycetidae</taxon>
        <taxon>Agaricales</taxon>
        <taxon>Marasmiineae</taxon>
        <taxon>Omphalotaceae</taxon>
        <taxon>Lentinula</taxon>
    </lineage>
</organism>
<reference evidence="2" key="1">
    <citation type="submission" date="2022-08" db="EMBL/GenBank/DDBJ databases">
        <authorList>
            <consortium name="DOE Joint Genome Institute"/>
            <person name="Min B."/>
            <person name="Riley R."/>
            <person name="Sierra-Patev S."/>
            <person name="Naranjo-Ortiz M."/>
            <person name="Looney B."/>
            <person name="Konkel Z."/>
            <person name="Slot J.C."/>
            <person name="Sakamoto Y."/>
            <person name="Steenwyk J.L."/>
            <person name="Rokas A."/>
            <person name="Carro J."/>
            <person name="Camarero S."/>
            <person name="Ferreira P."/>
            <person name="Molpeceres G."/>
            <person name="Ruiz-Duenas F.J."/>
            <person name="Serrano A."/>
            <person name="Henrissat B."/>
            <person name="Drula E."/>
            <person name="Hughes K.W."/>
            <person name="Mata J.L."/>
            <person name="Ishikawa N.K."/>
            <person name="Vargas-Isla R."/>
            <person name="Ushijima S."/>
            <person name="Smith C.A."/>
            <person name="Ahrendt S."/>
            <person name="Andreopoulos W."/>
            <person name="He G."/>
            <person name="Labutti K."/>
            <person name="Lipzen A."/>
            <person name="Ng V."/>
            <person name="Sandor L."/>
            <person name="Barry K."/>
            <person name="Martinez A.T."/>
            <person name="Xiao Y."/>
            <person name="Gibbons J.G."/>
            <person name="Terashima K."/>
            <person name="Hibbett D.S."/>
            <person name="Grigoriev I.V."/>
        </authorList>
    </citation>
    <scope>NUCLEOTIDE SEQUENCE</scope>
    <source>
        <strain evidence="2">TFB9207</strain>
    </source>
</reference>
<proteinExistence type="predicted"/>
<comment type="caution">
    <text evidence="2">The sequence shown here is derived from an EMBL/GenBank/DDBJ whole genome shotgun (WGS) entry which is preliminary data.</text>
</comment>
<evidence type="ECO:0008006" key="4">
    <source>
        <dbReference type="Google" id="ProtNLM"/>
    </source>
</evidence>
<dbReference type="EMBL" id="MU806005">
    <property type="protein sequence ID" value="KAJ3842461.1"/>
    <property type="molecule type" value="Genomic_DNA"/>
</dbReference>
<dbReference type="Proteomes" id="UP001163846">
    <property type="component" value="Unassembled WGS sequence"/>
</dbReference>
<evidence type="ECO:0000313" key="2">
    <source>
        <dbReference type="EMBL" id="KAJ3842461.1"/>
    </source>
</evidence>
<feature type="non-terminal residue" evidence="2">
    <location>
        <position position="84"/>
    </location>
</feature>
<keyword evidence="1" id="KW-0732">Signal</keyword>
<dbReference type="AlphaFoldDB" id="A0AA38UIS1"/>
<protein>
    <recommendedName>
        <fullName evidence="4">Secreted protein</fullName>
    </recommendedName>
</protein>
<keyword evidence="3" id="KW-1185">Reference proteome</keyword>
<accession>A0AA38UIS1</accession>
<feature type="chain" id="PRO_5041256185" description="Secreted protein" evidence="1">
    <location>
        <begin position="18"/>
        <end position="84"/>
    </location>
</feature>
<feature type="signal peptide" evidence="1">
    <location>
        <begin position="1"/>
        <end position="17"/>
    </location>
</feature>
<name>A0AA38UIS1_9AGAR</name>
<gene>
    <name evidence="2" type="ORF">F5878DRAFT_607716</name>
</gene>
<evidence type="ECO:0000256" key="1">
    <source>
        <dbReference type="SAM" id="SignalP"/>
    </source>
</evidence>
<evidence type="ECO:0000313" key="3">
    <source>
        <dbReference type="Proteomes" id="UP001163846"/>
    </source>
</evidence>
<sequence>MFSIQTSILLHVPVSLFHLLLQSCFRVARLTRRDTFVRASSNDRFPSFPSPSITHSYADSFAPVVGTRVAYAIAWTASHQSPIR</sequence>